<keyword evidence="3" id="KW-0963">Cytoplasm</keyword>
<evidence type="ECO:0000256" key="3">
    <source>
        <dbReference type="ARBA" id="ARBA00022490"/>
    </source>
</evidence>
<sequence>MMTFSLSNLKQVKNSVIGNPSAKLRLSKDLEFVQTIVNCLTDTPDGEDVRIEAAQVIASISYGSEAVLATLLRCDAPRAFLYALSKLTLEDGPAVRAAFTRGLRALTSALADTVGPSQWGLMEERTAGLRNLAEGALDLVFQTESLDVILPLLEDRVVPVAVSIAQLLGLAIRNTTYRVTVVEWIPPQQRIKTDMRSNRGWEKSAVPPNNTDIHGSWICRQLTKLVCGRDSQLQEAALWALSVITKDNAAIVGTLNRTMDTGEPFLSLVLSFIKSRSTNLQLAACSCATSIIRATYPSTNTTTSSFVSDPPLVQASSNIVINVVNRIISTPATDENLNNRSRACFILFNLVSDHPALCTTAYERGCLTKLVRLLNSFERAPPNAASSSLLFFPSEGQEEEPTPIAGLREAALTTIAALALFDNTIRRSITDEHGTVILPIIHAGLTHHSLGVRYASCQCVRALSRAVAVLRTNLVDSGLGRAVFRVFLKEERKQSEIALASDNRETIGNTIEGEDRRVTAAALAAVCNIVNEFSPLRPVYLNDGLVQRLVKLVNSDDVDLRLSSLWAMKNLLHKSSHETKRDVMQSFGWRRLLRLLEEPNNALQEQAWAVLRNLAEDDSGVEMISREREFGGTVLLAHVTRVLKSSPTKSSSDDDIILQAACLLGNLANVNSMQSLITGNAELLGALRMVLAERNPSIRRPIVAAVLELAKGSTVGRKALVDAGLGGTLQTVTATSRHSSVSGPTSLGIHHSHMEDDRDVIDQAKTALSWLEHGETYR</sequence>
<dbReference type="InterPro" id="IPR016024">
    <property type="entry name" value="ARM-type_fold"/>
</dbReference>
<dbReference type="GO" id="GO:0034657">
    <property type="term" value="C:GID complex"/>
    <property type="evidence" value="ECO:0007669"/>
    <property type="project" value="TreeGrafter"/>
</dbReference>
<dbReference type="PANTHER" id="PTHR15651:SF7">
    <property type="entry name" value="ARMADILLO REPEAT-CONTAINING PROTEIN 8"/>
    <property type="match status" value="1"/>
</dbReference>
<evidence type="ECO:0000313" key="6">
    <source>
        <dbReference type="EMBL" id="KAF7292705.1"/>
    </source>
</evidence>
<dbReference type="SUPFAM" id="SSF48371">
    <property type="entry name" value="ARM repeat"/>
    <property type="match status" value="2"/>
</dbReference>
<evidence type="ECO:0000256" key="1">
    <source>
        <dbReference type="ARBA" id="ARBA00004123"/>
    </source>
</evidence>
<dbReference type="InterPro" id="IPR038739">
    <property type="entry name" value="ARMC8/Vid28"/>
</dbReference>
<dbReference type="EMBL" id="JACAZF010000011">
    <property type="protein sequence ID" value="KAF7292705.1"/>
    <property type="molecule type" value="Genomic_DNA"/>
</dbReference>
<dbReference type="GO" id="GO:0043161">
    <property type="term" value="P:proteasome-mediated ubiquitin-dependent protein catabolic process"/>
    <property type="evidence" value="ECO:0007669"/>
    <property type="project" value="TreeGrafter"/>
</dbReference>
<evidence type="ECO:0000313" key="7">
    <source>
        <dbReference type="Proteomes" id="UP000636479"/>
    </source>
</evidence>
<evidence type="ECO:0000256" key="5">
    <source>
        <dbReference type="ARBA" id="ARBA00023242"/>
    </source>
</evidence>
<name>A0A8H6S7F3_9AGAR</name>
<gene>
    <name evidence="6" type="ORF">MIND_01168700</name>
</gene>
<evidence type="ECO:0000256" key="4">
    <source>
        <dbReference type="ARBA" id="ARBA00022737"/>
    </source>
</evidence>
<dbReference type="Gene3D" id="1.25.10.10">
    <property type="entry name" value="Leucine-rich Repeat Variant"/>
    <property type="match status" value="3"/>
</dbReference>
<dbReference type="AlphaFoldDB" id="A0A8H6S7F3"/>
<dbReference type="RefSeq" id="XP_037215133.1">
    <property type="nucleotide sequence ID" value="XM_037368207.1"/>
</dbReference>
<dbReference type="Proteomes" id="UP000636479">
    <property type="component" value="Unassembled WGS sequence"/>
</dbReference>
<comment type="subcellular location">
    <subcellularLocation>
        <location evidence="2">Cytoplasm</location>
    </subcellularLocation>
    <subcellularLocation>
        <location evidence="1">Nucleus</location>
    </subcellularLocation>
</comment>
<evidence type="ECO:0008006" key="8">
    <source>
        <dbReference type="Google" id="ProtNLM"/>
    </source>
</evidence>
<dbReference type="PANTHER" id="PTHR15651">
    <property type="entry name" value="ARMADILLO REPEAT-CONTAINING PROTEIN 8"/>
    <property type="match status" value="1"/>
</dbReference>
<evidence type="ECO:0000256" key="2">
    <source>
        <dbReference type="ARBA" id="ARBA00004496"/>
    </source>
</evidence>
<protein>
    <recommendedName>
        <fullName evidence="8">Armadillo repeat-containing protein 8</fullName>
    </recommendedName>
</protein>
<dbReference type="InterPro" id="IPR011989">
    <property type="entry name" value="ARM-like"/>
</dbReference>
<organism evidence="6 7">
    <name type="scientific">Mycena indigotica</name>
    <dbReference type="NCBI Taxonomy" id="2126181"/>
    <lineage>
        <taxon>Eukaryota</taxon>
        <taxon>Fungi</taxon>
        <taxon>Dikarya</taxon>
        <taxon>Basidiomycota</taxon>
        <taxon>Agaricomycotina</taxon>
        <taxon>Agaricomycetes</taxon>
        <taxon>Agaricomycetidae</taxon>
        <taxon>Agaricales</taxon>
        <taxon>Marasmiineae</taxon>
        <taxon>Mycenaceae</taxon>
        <taxon>Mycena</taxon>
    </lineage>
</organism>
<keyword evidence="5" id="KW-0539">Nucleus</keyword>
<comment type="caution">
    <text evidence="6">The sequence shown here is derived from an EMBL/GenBank/DDBJ whole genome shotgun (WGS) entry which is preliminary data.</text>
</comment>
<dbReference type="SMART" id="SM00185">
    <property type="entry name" value="ARM"/>
    <property type="match status" value="5"/>
</dbReference>
<dbReference type="GO" id="GO:0005634">
    <property type="term" value="C:nucleus"/>
    <property type="evidence" value="ECO:0007669"/>
    <property type="project" value="UniProtKB-SubCell"/>
</dbReference>
<reference evidence="6" key="1">
    <citation type="submission" date="2020-05" db="EMBL/GenBank/DDBJ databases">
        <title>Mycena genomes resolve the evolution of fungal bioluminescence.</title>
        <authorList>
            <person name="Tsai I.J."/>
        </authorList>
    </citation>
    <scope>NUCLEOTIDE SEQUENCE</scope>
    <source>
        <strain evidence="6">171206Taipei</strain>
    </source>
</reference>
<keyword evidence="7" id="KW-1185">Reference proteome</keyword>
<keyword evidence="4" id="KW-0677">Repeat</keyword>
<proteinExistence type="predicted"/>
<accession>A0A8H6S7F3</accession>
<dbReference type="OrthoDB" id="5559898at2759"/>
<dbReference type="GO" id="GO:0005737">
    <property type="term" value="C:cytoplasm"/>
    <property type="evidence" value="ECO:0007669"/>
    <property type="project" value="UniProtKB-SubCell"/>
</dbReference>
<dbReference type="GeneID" id="59350723"/>
<dbReference type="InterPro" id="IPR000225">
    <property type="entry name" value="Armadillo"/>
</dbReference>